<dbReference type="Proteomes" id="UP001595892">
    <property type="component" value="Unassembled WGS sequence"/>
</dbReference>
<gene>
    <name evidence="13" type="primary">yegS</name>
    <name evidence="13" type="ORF">ACFO3Q_00880</name>
</gene>
<evidence type="ECO:0000256" key="5">
    <source>
        <dbReference type="ARBA" id="ARBA00022777"/>
    </source>
</evidence>
<evidence type="ECO:0000313" key="13">
    <source>
        <dbReference type="EMBL" id="MFC4726732.1"/>
    </source>
</evidence>
<dbReference type="InterPro" id="IPR016064">
    <property type="entry name" value="NAD/diacylglycerol_kinase_sf"/>
</dbReference>
<evidence type="ECO:0000256" key="1">
    <source>
        <dbReference type="ARBA" id="ARBA00022516"/>
    </source>
</evidence>
<evidence type="ECO:0000256" key="7">
    <source>
        <dbReference type="ARBA" id="ARBA00022842"/>
    </source>
</evidence>
<dbReference type="InterPro" id="IPR005218">
    <property type="entry name" value="Diacylglycerol/lipid_kinase"/>
</dbReference>
<keyword evidence="7 11" id="KW-0460">Magnesium</keyword>
<organism evidence="13 14">
    <name type="scientific">Coralloluteibacterium thermophilum</name>
    <dbReference type="NCBI Taxonomy" id="2707049"/>
    <lineage>
        <taxon>Bacteria</taxon>
        <taxon>Pseudomonadati</taxon>
        <taxon>Pseudomonadota</taxon>
        <taxon>Gammaproteobacteria</taxon>
        <taxon>Lysobacterales</taxon>
        <taxon>Lysobacteraceae</taxon>
        <taxon>Coralloluteibacterium</taxon>
    </lineage>
</organism>
<comment type="subcellular location">
    <subcellularLocation>
        <location evidence="11">Cytoplasm</location>
    </subcellularLocation>
</comment>
<evidence type="ECO:0000259" key="12">
    <source>
        <dbReference type="PROSITE" id="PS50146"/>
    </source>
</evidence>
<dbReference type="InterPro" id="IPR045540">
    <property type="entry name" value="YegS/DAGK_C"/>
</dbReference>
<dbReference type="PANTHER" id="PTHR12358">
    <property type="entry name" value="SPHINGOSINE KINASE"/>
    <property type="match status" value="1"/>
</dbReference>
<dbReference type="NCBIfam" id="NF009602">
    <property type="entry name" value="PRK13054.1"/>
    <property type="match status" value="1"/>
</dbReference>
<dbReference type="PROSITE" id="PS50146">
    <property type="entry name" value="DAGK"/>
    <property type="match status" value="1"/>
</dbReference>
<dbReference type="SUPFAM" id="SSF111331">
    <property type="entry name" value="NAD kinase/diacylglycerol kinase-like"/>
    <property type="match status" value="1"/>
</dbReference>
<evidence type="ECO:0000313" key="14">
    <source>
        <dbReference type="Proteomes" id="UP001595892"/>
    </source>
</evidence>
<evidence type="ECO:0000256" key="9">
    <source>
        <dbReference type="ARBA" id="ARBA00023209"/>
    </source>
</evidence>
<comment type="similarity">
    <text evidence="11">Belongs to the diacylglycerol/lipid kinase family. YegS lipid kinase subfamily.</text>
</comment>
<dbReference type="InterPro" id="IPR022433">
    <property type="entry name" value="Lip_kinase_YegS"/>
</dbReference>
<comment type="caution">
    <text evidence="11">Lacks conserved residue(s) required for the propagation of feature annotation.</text>
</comment>
<dbReference type="GO" id="GO:0016301">
    <property type="term" value="F:kinase activity"/>
    <property type="evidence" value="ECO:0007669"/>
    <property type="project" value="UniProtKB-KW"/>
</dbReference>
<comment type="caution">
    <text evidence="13">The sequence shown here is derived from an EMBL/GenBank/DDBJ whole genome shotgun (WGS) entry which is preliminary data.</text>
</comment>
<dbReference type="Pfam" id="PF00781">
    <property type="entry name" value="DAGK_cat"/>
    <property type="match status" value="1"/>
</dbReference>
<evidence type="ECO:0000256" key="2">
    <source>
        <dbReference type="ARBA" id="ARBA00022679"/>
    </source>
</evidence>
<feature type="active site" description="Proton acceptor" evidence="11">
    <location>
        <position position="281"/>
    </location>
</feature>
<evidence type="ECO:0000256" key="3">
    <source>
        <dbReference type="ARBA" id="ARBA00022723"/>
    </source>
</evidence>
<feature type="binding site" evidence="11">
    <location>
        <position position="39"/>
    </location>
    <ligand>
        <name>ATP</name>
        <dbReference type="ChEBI" id="CHEBI:30616"/>
    </ligand>
</feature>
<keyword evidence="2 11" id="KW-0808">Transferase</keyword>
<evidence type="ECO:0000256" key="11">
    <source>
        <dbReference type="HAMAP-Rule" id="MF_01377"/>
    </source>
</evidence>
<evidence type="ECO:0000256" key="10">
    <source>
        <dbReference type="ARBA" id="ARBA00023264"/>
    </source>
</evidence>
<keyword evidence="10 11" id="KW-1208">Phospholipid metabolism</keyword>
<evidence type="ECO:0000256" key="6">
    <source>
        <dbReference type="ARBA" id="ARBA00022840"/>
    </source>
</evidence>
<dbReference type="InterPro" id="IPR050187">
    <property type="entry name" value="Lipid_Phosphate_FormReg"/>
</dbReference>
<feature type="binding site" evidence="11">
    <location>
        <position position="220"/>
    </location>
    <ligand>
        <name>Mg(2+)</name>
        <dbReference type="ChEBI" id="CHEBI:18420"/>
    </ligand>
</feature>
<accession>A0ABV9NED9</accession>
<keyword evidence="5 11" id="KW-0418">Kinase</keyword>
<keyword evidence="8 11" id="KW-0443">Lipid metabolism</keyword>
<dbReference type="EC" id="2.7.1.-" evidence="11"/>
<dbReference type="SMART" id="SM00046">
    <property type="entry name" value="DAGKc"/>
    <property type="match status" value="1"/>
</dbReference>
<feature type="binding site" evidence="11">
    <location>
        <position position="223"/>
    </location>
    <ligand>
        <name>Mg(2+)</name>
        <dbReference type="ChEBI" id="CHEBI:18420"/>
    </ligand>
</feature>
<keyword evidence="3 11" id="KW-0479">Metal-binding</keyword>
<evidence type="ECO:0000256" key="8">
    <source>
        <dbReference type="ARBA" id="ARBA00023098"/>
    </source>
</evidence>
<dbReference type="InterPro" id="IPR001206">
    <property type="entry name" value="Diacylglycerol_kinase_cat_dom"/>
</dbReference>
<comment type="cofactor">
    <cofactor evidence="11">
        <name>Mg(2+)</name>
        <dbReference type="ChEBI" id="CHEBI:18420"/>
    </cofactor>
    <cofactor evidence="11">
        <name>Ca(2+)</name>
        <dbReference type="ChEBI" id="CHEBI:29108"/>
    </cofactor>
    <text evidence="11">Binds 1 Mg(2+) ion per subunit. Ca(2+) may be able to substitute.</text>
</comment>
<comment type="function">
    <text evidence="11">Probably phosphorylates lipids; the in vivo substrate is unknown.</text>
</comment>
<dbReference type="EMBL" id="JBHSGG010000002">
    <property type="protein sequence ID" value="MFC4726732.1"/>
    <property type="molecule type" value="Genomic_DNA"/>
</dbReference>
<name>A0ABV9NED9_9GAMM</name>
<feature type="binding site" evidence="11">
    <location>
        <begin position="65"/>
        <end position="71"/>
    </location>
    <ligand>
        <name>ATP</name>
        <dbReference type="ChEBI" id="CHEBI:30616"/>
    </ligand>
</feature>
<dbReference type="Pfam" id="PF19279">
    <property type="entry name" value="YegS_C"/>
    <property type="match status" value="1"/>
</dbReference>
<evidence type="ECO:0000256" key="4">
    <source>
        <dbReference type="ARBA" id="ARBA00022741"/>
    </source>
</evidence>
<protein>
    <recommendedName>
        <fullName evidence="11">Probable lipid kinase YegS-like</fullName>
        <ecNumber evidence="11">2.7.1.-</ecNumber>
    </recommendedName>
</protein>
<keyword evidence="9 11" id="KW-0594">Phospholipid biosynthesis</keyword>
<dbReference type="Gene3D" id="3.40.50.10330">
    <property type="entry name" value="Probable inorganic polyphosphate/atp-NAD kinase, domain 1"/>
    <property type="match status" value="1"/>
</dbReference>
<proteinExistence type="inferred from homology"/>
<feature type="domain" description="DAGKc" evidence="12">
    <location>
        <begin position="1"/>
        <end position="133"/>
    </location>
</feature>
<dbReference type="PANTHER" id="PTHR12358:SF106">
    <property type="entry name" value="LIPID KINASE YEGS"/>
    <property type="match status" value="1"/>
</dbReference>
<keyword evidence="14" id="KW-1185">Reference proteome</keyword>
<keyword evidence="4 11" id="KW-0547">Nucleotide-binding</keyword>
<dbReference type="NCBIfam" id="TIGR00147">
    <property type="entry name" value="YegS/Rv2252/BmrU family lipid kinase"/>
    <property type="match status" value="1"/>
</dbReference>
<keyword evidence="6 11" id="KW-0067">ATP-binding</keyword>
<dbReference type="HAMAP" id="MF_01377">
    <property type="entry name" value="YegS"/>
    <property type="match status" value="1"/>
</dbReference>
<keyword evidence="1 11" id="KW-0444">Lipid biosynthesis</keyword>
<feature type="binding site" evidence="11">
    <location>
        <position position="96"/>
    </location>
    <ligand>
        <name>ATP</name>
        <dbReference type="ChEBI" id="CHEBI:30616"/>
    </ligand>
</feature>
<reference evidence="14" key="1">
    <citation type="journal article" date="2019" name="Int. J. Syst. Evol. Microbiol.">
        <title>The Global Catalogue of Microorganisms (GCM) 10K type strain sequencing project: providing services to taxonomists for standard genome sequencing and annotation.</title>
        <authorList>
            <consortium name="The Broad Institute Genomics Platform"/>
            <consortium name="The Broad Institute Genome Sequencing Center for Infectious Disease"/>
            <person name="Wu L."/>
            <person name="Ma J."/>
        </authorList>
    </citation>
    <scope>NUCLEOTIDE SEQUENCE [LARGE SCALE GENOMIC DNA]</scope>
    <source>
        <strain evidence="14">CGMCC 1.13574</strain>
    </source>
</reference>
<sequence>MSNGPWHLILNGKNANDETVRDAVGALRERGRRIAVRVTWEQGDAHRYTLEAIAAGASAVVAAGGDGTLHHVCNALAGTGLDAGALPAVAVLPLGTANDFARAAGIPEEPEEALDLVDRVPARPVDLVRVIPQRGRERWCVNVVTAGFATRITTDTPPELKKLLGGAAYFLTGMTRMGSVRAAHGRLRGPDFEWAGDFLVLAVGNGRQAGGGQALTPEARLDDGVFDLMLLPPPPEGEFAAALGALLRHGRAALLDAAVRRRLTWLEIEAEEGLSLNLDGEPLQASRLRIEAARGRLRMHLPAATPLLPDGEGSGRGAG</sequence>
<keyword evidence="11" id="KW-0963">Cytoplasm</keyword>
<dbReference type="Gene3D" id="2.60.200.40">
    <property type="match status" value="1"/>
</dbReference>
<dbReference type="InterPro" id="IPR017438">
    <property type="entry name" value="ATP-NAD_kinase_N"/>
</dbReference>
<dbReference type="RefSeq" id="WP_377002660.1">
    <property type="nucleotide sequence ID" value="NZ_JBHSGG010000002.1"/>
</dbReference>